<comment type="caution">
    <text evidence="1">The sequence shown here is derived from an EMBL/GenBank/DDBJ whole genome shotgun (WGS) entry which is preliminary data.</text>
</comment>
<sequence length="380" mass="42164">MPKATAPDARQQRRHNPLADEYQPTFPQKQKLGKRKKSRGDGQEEENYVDSKSSRRILQIGKDLAEEDEAEQEALRPQKPNAAFAFESRFDDDAASDEDVEGAYGDDDAWGDEEEEEVEEVEVDPNDLAMFNRFNPEFDPATLLEPQAADEGESTNLADIILAKIAQHEAAQDSRGPVQGGGPPEDAIELPAKVVEVYTQVGLILSRYKSGKLPKPFKILPTLPQWDTLLSITRPDSWTANATYEATKLFTSSRPALAQAFLHDILLPRVREDIYETKKLNVHLYKALKKALYKPAAFFKGLLFPLVSSGTATLREAHIISSVLARVSIPVLHSAAALHRLCEIAAEQMSINSEAGGATNIFIRILLEKNHGSDEHVERG</sequence>
<organism evidence="1 2">
    <name type="scientific">Zalaria obscura</name>
    <dbReference type="NCBI Taxonomy" id="2024903"/>
    <lineage>
        <taxon>Eukaryota</taxon>
        <taxon>Fungi</taxon>
        <taxon>Dikarya</taxon>
        <taxon>Ascomycota</taxon>
        <taxon>Pezizomycotina</taxon>
        <taxon>Dothideomycetes</taxon>
        <taxon>Dothideomycetidae</taxon>
        <taxon>Dothideales</taxon>
        <taxon>Zalariaceae</taxon>
        <taxon>Zalaria</taxon>
    </lineage>
</organism>
<gene>
    <name evidence="1" type="primary">ENP1</name>
    <name evidence="1" type="ORF">M8818_000455</name>
</gene>
<dbReference type="Proteomes" id="UP001320706">
    <property type="component" value="Unassembled WGS sequence"/>
</dbReference>
<protein>
    <submittedName>
        <fullName evidence="1">SnoRNA-binding rRNA-processing protein</fullName>
    </submittedName>
</protein>
<dbReference type="EMBL" id="JAMKPW020000002">
    <property type="protein sequence ID" value="KAK8220039.1"/>
    <property type="molecule type" value="Genomic_DNA"/>
</dbReference>
<evidence type="ECO:0000313" key="2">
    <source>
        <dbReference type="Proteomes" id="UP001320706"/>
    </source>
</evidence>
<accession>A0ACC3SNC4</accession>
<evidence type="ECO:0000313" key="1">
    <source>
        <dbReference type="EMBL" id="KAK8220039.1"/>
    </source>
</evidence>
<keyword evidence="2" id="KW-1185">Reference proteome</keyword>
<reference evidence="1" key="1">
    <citation type="submission" date="2024-02" db="EMBL/GenBank/DDBJ databases">
        <title>Metagenome Assembled Genome of Zalaria obscura JY119.</title>
        <authorList>
            <person name="Vighnesh L."/>
            <person name="Jagadeeshwari U."/>
            <person name="Venkata Ramana C."/>
            <person name="Sasikala C."/>
        </authorList>
    </citation>
    <scope>NUCLEOTIDE SEQUENCE</scope>
    <source>
        <strain evidence="1">JY119</strain>
    </source>
</reference>
<name>A0ACC3SNC4_9PEZI</name>
<proteinExistence type="predicted"/>